<keyword evidence="5" id="KW-0130">Cell adhesion</keyword>
<dbReference type="Proteomes" id="UP001589709">
    <property type="component" value="Unassembled WGS sequence"/>
</dbReference>
<evidence type="ECO:0000256" key="1">
    <source>
        <dbReference type="ARBA" id="ARBA00004191"/>
    </source>
</evidence>
<evidence type="ECO:0000256" key="7">
    <source>
        <dbReference type="PROSITE-ProRule" id="PRU01232"/>
    </source>
</evidence>
<dbReference type="PROSITE" id="PS51884">
    <property type="entry name" value="CHAPLIN"/>
    <property type="match status" value="1"/>
</dbReference>
<evidence type="ECO:0000313" key="12">
    <source>
        <dbReference type="Proteomes" id="UP001589709"/>
    </source>
</evidence>
<keyword evidence="4 9" id="KW-0732">Signal</keyword>
<feature type="signal peptide" evidence="9">
    <location>
        <begin position="1"/>
        <end position="28"/>
    </location>
</feature>
<evidence type="ECO:0000313" key="11">
    <source>
        <dbReference type="EMBL" id="MFB9462123.1"/>
    </source>
</evidence>
<comment type="caution">
    <text evidence="11">The sequence shown here is derived from an EMBL/GenBank/DDBJ whole genome shotgun (WGS) entry which is preliminary data.</text>
</comment>
<evidence type="ECO:0000256" key="6">
    <source>
        <dbReference type="ARBA" id="ARBA00023087"/>
    </source>
</evidence>
<keyword evidence="3" id="KW-0964">Secreted</keyword>
<dbReference type="Pfam" id="PF03777">
    <property type="entry name" value="ChpA-C"/>
    <property type="match status" value="1"/>
</dbReference>
<evidence type="ECO:0000259" key="10">
    <source>
        <dbReference type="PROSITE" id="PS51884"/>
    </source>
</evidence>
<evidence type="ECO:0000256" key="5">
    <source>
        <dbReference type="ARBA" id="ARBA00022889"/>
    </source>
</evidence>
<keyword evidence="6 7" id="KW-0034">Amyloid</keyword>
<accession>A0ABV5MVR8</accession>
<feature type="chain" id="PRO_5046083613" evidence="9">
    <location>
        <begin position="29"/>
        <end position="220"/>
    </location>
</feature>
<evidence type="ECO:0000256" key="8">
    <source>
        <dbReference type="SAM" id="MobiDB-lite"/>
    </source>
</evidence>
<sequence>MRQTLGKGVVAAAAATSMLWLCGGAALADSTASGATKESPGVSSGSTAEVPVGVPVNACGDTVDGAAGLNAAFGDTCVEEDDSSRHLGGLHRGGSPEDTPADDAGAGDRAEPGTDVSTGHPQETVPDGGTGMSHTQGDAAPDSGTGPSPTRGDDASGDPAGTPAAGDVTGGYGDDHGDDRAPGHGDGTDVGYGTGYGDDGAPGHGDGTDVGYGTGYGDDG</sequence>
<feature type="region of interest" description="Disordered" evidence="8">
    <location>
        <begin position="79"/>
        <end position="220"/>
    </location>
</feature>
<evidence type="ECO:0000256" key="4">
    <source>
        <dbReference type="ARBA" id="ARBA00022729"/>
    </source>
</evidence>
<feature type="region of interest" description="Disordered" evidence="8">
    <location>
        <begin position="31"/>
        <end position="50"/>
    </location>
</feature>
<feature type="non-terminal residue" evidence="11">
    <location>
        <position position="220"/>
    </location>
</feature>
<evidence type="ECO:0000256" key="3">
    <source>
        <dbReference type="ARBA" id="ARBA00022525"/>
    </source>
</evidence>
<keyword evidence="12" id="KW-1185">Reference proteome</keyword>
<name>A0ABV5MVR8_9ACTN</name>
<dbReference type="InterPro" id="IPR005528">
    <property type="entry name" value="ChpA-H"/>
</dbReference>
<feature type="compositionally biased region" description="Basic and acidic residues" evidence="8">
    <location>
        <begin position="173"/>
        <end position="187"/>
    </location>
</feature>
<proteinExistence type="predicted"/>
<feature type="compositionally biased region" description="Gly residues" evidence="8">
    <location>
        <begin position="188"/>
        <end position="220"/>
    </location>
</feature>
<keyword evidence="2" id="KW-0134">Cell wall</keyword>
<dbReference type="EMBL" id="JBHMCY010000006">
    <property type="protein sequence ID" value="MFB9462123.1"/>
    <property type="molecule type" value="Genomic_DNA"/>
</dbReference>
<organism evidence="11 12">
    <name type="scientific">Streptomyces cinereospinus</name>
    <dbReference type="NCBI Taxonomy" id="285561"/>
    <lineage>
        <taxon>Bacteria</taxon>
        <taxon>Bacillati</taxon>
        <taxon>Actinomycetota</taxon>
        <taxon>Actinomycetes</taxon>
        <taxon>Kitasatosporales</taxon>
        <taxon>Streptomycetaceae</taxon>
        <taxon>Streptomyces</taxon>
    </lineage>
</organism>
<feature type="compositionally biased region" description="Polar residues" evidence="8">
    <location>
        <begin position="31"/>
        <end position="47"/>
    </location>
</feature>
<feature type="domain" description="Chaplin" evidence="10">
    <location>
        <begin position="39"/>
        <end position="79"/>
    </location>
</feature>
<gene>
    <name evidence="11" type="ORF">ACFF45_05155</name>
</gene>
<protein>
    <submittedName>
        <fullName evidence="11">Chaplin</fullName>
    </submittedName>
</protein>
<comment type="subcellular location">
    <subcellularLocation>
        <location evidence="1">Secreted</location>
        <location evidence="1">Cell wall</location>
    </subcellularLocation>
</comment>
<evidence type="ECO:0000256" key="9">
    <source>
        <dbReference type="SAM" id="SignalP"/>
    </source>
</evidence>
<dbReference type="RefSeq" id="WP_381342450.1">
    <property type="nucleotide sequence ID" value="NZ_JBHMCY010000006.1"/>
</dbReference>
<evidence type="ECO:0000256" key="2">
    <source>
        <dbReference type="ARBA" id="ARBA00022512"/>
    </source>
</evidence>
<reference evidence="11 12" key="1">
    <citation type="submission" date="2024-09" db="EMBL/GenBank/DDBJ databases">
        <authorList>
            <person name="Sun Q."/>
            <person name="Mori K."/>
        </authorList>
    </citation>
    <scope>NUCLEOTIDE SEQUENCE [LARGE SCALE GENOMIC DNA]</scope>
    <source>
        <strain evidence="11 12">JCM 6917</strain>
    </source>
</reference>